<dbReference type="Proteomes" id="UP001374579">
    <property type="component" value="Unassembled WGS sequence"/>
</dbReference>
<name>A0AAN9BKX5_9CAEN</name>
<protein>
    <submittedName>
        <fullName evidence="2">Uncharacterized protein</fullName>
    </submittedName>
</protein>
<feature type="compositionally biased region" description="Low complexity" evidence="1">
    <location>
        <begin position="121"/>
        <end position="136"/>
    </location>
</feature>
<reference evidence="2 3" key="1">
    <citation type="submission" date="2024-02" db="EMBL/GenBank/DDBJ databases">
        <title>Chromosome-scale genome assembly of the rough periwinkle Littorina saxatilis.</title>
        <authorList>
            <person name="De Jode A."/>
            <person name="Faria R."/>
            <person name="Formenti G."/>
            <person name="Sims Y."/>
            <person name="Smith T.P."/>
            <person name="Tracey A."/>
            <person name="Wood J.M.D."/>
            <person name="Zagrodzka Z.B."/>
            <person name="Johannesson K."/>
            <person name="Butlin R.K."/>
            <person name="Leder E.H."/>
        </authorList>
    </citation>
    <scope>NUCLEOTIDE SEQUENCE [LARGE SCALE GENOMIC DNA]</scope>
    <source>
        <strain evidence="2">Snail1</strain>
        <tissue evidence="2">Muscle</tissue>
    </source>
</reference>
<comment type="caution">
    <text evidence="2">The sequence shown here is derived from an EMBL/GenBank/DDBJ whole genome shotgun (WGS) entry which is preliminary data.</text>
</comment>
<feature type="region of interest" description="Disordered" evidence="1">
    <location>
        <begin position="121"/>
        <end position="143"/>
    </location>
</feature>
<evidence type="ECO:0000313" key="3">
    <source>
        <dbReference type="Proteomes" id="UP001374579"/>
    </source>
</evidence>
<feature type="region of interest" description="Disordered" evidence="1">
    <location>
        <begin position="155"/>
        <end position="177"/>
    </location>
</feature>
<sequence length="229" mass="25284">MEQLEHALKVLSFVLRNPEMDTSLLQPPPFRSKKTLSMHRPLDYNSYRNRTASQPVLRERCVACQQVYRNGSAQLVRHSDPEVYKRPRWRAVPSGRYVSPPLFALKLSNPALHSLTELGSKTTSTTFTSRKASSSKAGLPTVSDSHSALSMLAANTHDSAGGGGGGGPEDGYYTNDTSYSTAPASRVNLYALKNRNNTEAEILKKRMREFIDSLPPKEPPLVPARIKAT</sequence>
<organism evidence="2 3">
    <name type="scientific">Littorina saxatilis</name>
    <dbReference type="NCBI Taxonomy" id="31220"/>
    <lineage>
        <taxon>Eukaryota</taxon>
        <taxon>Metazoa</taxon>
        <taxon>Spiralia</taxon>
        <taxon>Lophotrochozoa</taxon>
        <taxon>Mollusca</taxon>
        <taxon>Gastropoda</taxon>
        <taxon>Caenogastropoda</taxon>
        <taxon>Littorinimorpha</taxon>
        <taxon>Littorinoidea</taxon>
        <taxon>Littorinidae</taxon>
        <taxon>Littorina</taxon>
    </lineage>
</organism>
<keyword evidence="3" id="KW-1185">Reference proteome</keyword>
<gene>
    <name evidence="2" type="ORF">V1264_015294</name>
</gene>
<evidence type="ECO:0000256" key="1">
    <source>
        <dbReference type="SAM" id="MobiDB-lite"/>
    </source>
</evidence>
<feature type="compositionally biased region" description="Gly residues" evidence="1">
    <location>
        <begin position="160"/>
        <end position="169"/>
    </location>
</feature>
<dbReference type="AlphaFoldDB" id="A0AAN9BKX5"/>
<evidence type="ECO:0000313" key="2">
    <source>
        <dbReference type="EMBL" id="KAK7107352.1"/>
    </source>
</evidence>
<dbReference type="EMBL" id="JBAMIC010000004">
    <property type="protein sequence ID" value="KAK7107352.1"/>
    <property type="molecule type" value="Genomic_DNA"/>
</dbReference>
<proteinExistence type="predicted"/>
<accession>A0AAN9BKX5</accession>